<evidence type="ECO:0000256" key="1">
    <source>
        <dbReference type="SAM" id="MobiDB-lite"/>
    </source>
</evidence>
<dbReference type="InterPro" id="IPR013745">
    <property type="entry name" value="Bit61/PRR5"/>
</dbReference>
<evidence type="ECO:0000313" key="2">
    <source>
        <dbReference type="EMBL" id="KEQ93114.1"/>
    </source>
</evidence>
<dbReference type="Proteomes" id="UP000030641">
    <property type="component" value="Unassembled WGS sequence"/>
</dbReference>
<feature type="compositionally biased region" description="Basic residues" evidence="1">
    <location>
        <begin position="350"/>
        <end position="359"/>
    </location>
</feature>
<name>A0A074YB08_AURSE</name>
<dbReference type="AlphaFoldDB" id="A0A074YB08"/>
<feature type="region of interest" description="Disordered" evidence="1">
    <location>
        <begin position="313"/>
        <end position="402"/>
    </location>
</feature>
<accession>A0A074YB08</accession>
<dbReference type="GO" id="GO:0031932">
    <property type="term" value="C:TORC2 complex"/>
    <property type="evidence" value="ECO:0007669"/>
    <property type="project" value="TreeGrafter"/>
</dbReference>
<feature type="compositionally biased region" description="Polar residues" evidence="1">
    <location>
        <begin position="736"/>
        <end position="768"/>
    </location>
</feature>
<gene>
    <name evidence="2" type="ORF">AUEXF2481DRAFT_42336</name>
</gene>
<organism evidence="2 3">
    <name type="scientific">Aureobasidium subglaciale (strain EXF-2481)</name>
    <name type="common">Aureobasidium pullulans var. subglaciale</name>
    <dbReference type="NCBI Taxonomy" id="1043005"/>
    <lineage>
        <taxon>Eukaryota</taxon>
        <taxon>Fungi</taxon>
        <taxon>Dikarya</taxon>
        <taxon>Ascomycota</taxon>
        <taxon>Pezizomycotina</taxon>
        <taxon>Dothideomycetes</taxon>
        <taxon>Dothideomycetidae</taxon>
        <taxon>Dothideales</taxon>
        <taxon>Saccotheciaceae</taxon>
        <taxon>Aureobasidium</taxon>
    </lineage>
</organism>
<dbReference type="PANTHER" id="PTHR32428">
    <property type="entry name" value="TARGET OF RAPAMYCIN COMPLEX 2 SUBUNIT BIT61-RELATED"/>
    <property type="match status" value="1"/>
</dbReference>
<feature type="compositionally biased region" description="Low complexity" evidence="1">
    <location>
        <begin position="901"/>
        <end position="912"/>
    </location>
</feature>
<feature type="region of interest" description="Disordered" evidence="1">
    <location>
        <begin position="26"/>
        <end position="153"/>
    </location>
</feature>
<feature type="compositionally biased region" description="Low complexity" evidence="1">
    <location>
        <begin position="811"/>
        <end position="821"/>
    </location>
</feature>
<evidence type="ECO:0008006" key="4">
    <source>
        <dbReference type="Google" id="ProtNLM"/>
    </source>
</evidence>
<sequence length="912" mass="97704">MTLQTLTPHLRLDERHDQVLDRSVKHGRSNMNSDQHHPPLRPRPRQRSPAGPAPSLSHRSASSMSAATIDNTPKHQQPQPQQQYAPRPSTAHSTTAPPSALANFSRPQPRQSIDAQLRMTSPPPPPPTAPPSIHQRGRQHSQGFFEPSLPHTSHMPASQIAAQAAMHHMLNSNQDRKRPTPPLQPINIAASRADRRIASPTLMSPPPHQSIHMDSRITATTAANVAFPRSPGPMPSPHAITADQPVSAPPPPTPNDTKVKERSKMKLFHKPKSIAITKDKDLDKKAAPALSSPNRGLLRAGLASASMISLNDPSSSAASVYSSANTSTSTLVPVTTTATATGEKKEDKEKHRHHFLSRQKQKDRGALPLSSASSNSTAVDPNAPQSLYSFTPQSPGFSKSVSGLDLRHAGRALREKKKEEKAAAAAATNLTPIMSNSSGNLLRDDSRSDFMGPSSLDSASILGPPSSASLFSLPLYEAQPTMSAAAFNTLGNSMGLHGITADDAWPLLKARLLNIFSGEDLRTPIEDFNLLVSVHIRRCVQKRAPVVLVEDLRELLATGFSSLAQTLRGVPDERLVTRLVAIWQMTFSSILPFIQAVFLPLDLEFRGHGSIMSAREAQEFWGAFVPAEMPPPFSRKQSSSFDEMRPSSSGGATITSNTSNRMPGLGEELDVRRIALIVFRDVVLLPRHESLLAIFSRLSLESINTAASSNNLSSSPPISGNRGRGLSNPAAGGTERPSTGGSLSPRLGSSYNSNNTTYLDNSSTTIVSSPPPQHSRSRAASNTSAGSFGTSLPHTTSHYPAPSIDSVTSAPPFSSSFSPDPNGKMPILADPAQVTQTVARMLQCVSVVAGAQTGDQSQAVVERLTRELKYNWLGRGRTGRQRRGWVGVKGKNSMGQGQGQQGHVNGLGVVGA</sequence>
<dbReference type="EMBL" id="KL584767">
    <property type="protein sequence ID" value="KEQ93114.1"/>
    <property type="molecule type" value="Genomic_DNA"/>
</dbReference>
<feature type="compositionally biased region" description="Polar residues" evidence="1">
    <location>
        <begin position="105"/>
        <end position="114"/>
    </location>
</feature>
<feature type="compositionally biased region" description="Low complexity" evidence="1">
    <location>
        <begin position="314"/>
        <end position="341"/>
    </location>
</feature>
<dbReference type="GeneID" id="25367114"/>
<feature type="region of interest" description="Disordered" evidence="1">
    <location>
        <begin position="226"/>
        <end position="260"/>
    </location>
</feature>
<dbReference type="HOGENOM" id="CLU_005193_1_0_1"/>
<dbReference type="PANTHER" id="PTHR32428:SF2">
    <property type="entry name" value="TARGET OF RAPAMYCIN COMPLEX 2 SUBUNIT BIT61-RELATED"/>
    <property type="match status" value="1"/>
</dbReference>
<feature type="compositionally biased region" description="Low complexity" evidence="1">
    <location>
        <begin position="707"/>
        <end position="719"/>
    </location>
</feature>
<dbReference type="OMA" id="VELWLFT"/>
<feature type="region of interest" description="Disordered" evidence="1">
    <location>
        <begin position="707"/>
        <end position="824"/>
    </location>
</feature>
<dbReference type="InParanoid" id="A0A074YB08"/>
<feature type="region of interest" description="Disordered" evidence="1">
    <location>
        <begin position="634"/>
        <end position="663"/>
    </location>
</feature>
<evidence type="ECO:0000313" key="3">
    <source>
        <dbReference type="Proteomes" id="UP000030641"/>
    </source>
</evidence>
<feature type="compositionally biased region" description="Pro residues" evidence="1">
    <location>
        <begin position="121"/>
        <end position="130"/>
    </location>
</feature>
<feature type="compositionally biased region" description="Low complexity" evidence="1">
    <location>
        <begin position="47"/>
        <end position="67"/>
    </location>
</feature>
<dbReference type="GO" id="GO:0038203">
    <property type="term" value="P:TORC2 signaling"/>
    <property type="evidence" value="ECO:0007669"/>
    <property type="project" value="TreeGrafter"/>
</dbReference>
<dbReference type="STRING" id="1043005.A0A074YB08"/>
<dbReference type="Pfam" id="PF08539">
    <property type="entry name" value="HbrB"/>
    <property type="match status" value="1"/>
</dbReference>
<feature type="compositionally biased region" description="Polar residues" evidence="1">
    <location>
        <begin position="370"/>
        <end position="401"/>
    </location>
</feature>
<feature type="compositionally biased region" description="Polar residues" evidence="1">
    <location>
        <begin position="778"/>
        <end position="798"/>
    </location>
</feature>
<proteinExistence type="predicted"/>
<dbReference type="OrthoDB" id="2290221at2759"/>
<keyword evidence="3" id="KW-1185">Reference proteome</keyword>
<protein>
    <recommendedName>
        <fullName evidence="4">HbrB-like protein</fullName>
    </recommendedName>
</protein>
<dbReference type="RefSeq" id="XP_013341587.1">
    <property type="nucleotide sequence ID" value="XM_013486133.1"/>
</dbReference>
<feature type="region of interest" description="Disordered" evidence="1">
    <location>
        <begin position="891"/>
        <end position="912"/>
    </location>
</feature>
<reference evidence="2 3" key="1">
    <citation type="journal article" date="2014" name="BMC Genomics">
        <title>Genome sequencing of four Aureobasidium pullulans varieties: biotechnological potential, stress tolerance, and description of new species.</title>
        <authorList>
            <person name="Gostin Ar C."/>
            <person name="Ohm R.A."/>
            <person name="Kogej T."/>
            <person name="Sonjak S."/>
            <person name="Turk M."/>
            <person name="Zajc J."/>
            <person name="Zalar P."/>
            <person name="Grube M."/>
            <person name="Sun H."/>
            <person name="Han J."/>
            <person name="Sharma A."/>
            <person name="Chiniquy J."/>
            <person name="Ngan C.Y."/>
            <person name="Lipzen A."/>
            <person name="Barry K."/>
            <person name="Grigoriev I.V."/>
            <person name="Gunde-Cimerman N."/>
        </authorList>
    </citation>
    <scope>NUCLEOTIDE SEQUENCE [LARGE SCALE GENOMIC DNA]</scope>
    <source>
        <strain evidence="2 3">EXF-2481</strain>
    </source>
</reference>
<feature type="compositionally biased region" description="Polar residues" evidence="1">
    <location>
        <begin position="635"/>
        <end position="661"/>
    </location>
</feature>